<name>A0ABZ2B2R4_9TREE</name>
<keyword evidence="2" id="KW-1185">Reference proteome</keyword>
<evidence type="ECO:0000313" key="1">
    <source>
        <dbReference type="EMBL" id="WVO24984.1"/>
    </source>
</evidence>
<proteinExistence type="predicted"/>
<dbReference type="Proteomes" id="UP001432216">
    <property type="component" value="Chromosome 13"/>
</dbReference>
<evidence type="ECO:0000313" key="2">
    <source>
        <dbReference type="Proteomes" id="UP001432216"/>
    </source>
</evidence>
<dbReference type="RefSeq" id="XP_064724223.1">
    <property type="nucleotide sequence ID" value="XM_064868151.1"/>
</dbReference>
<accession>A0ABZ2B2R4</accession>
<organism evidence="1 2">
    <name type="scientific">Cryptococcus decagattii</name>
    <dbReference type="NCBI Taxonomy" id="1859122"/>
    <lineage>
        <taxon>Eukaryota</taxon>
        <taxon>Fungi</taxon>
        <taxon>Dikarya</taxon>
        <taxon>Basidiomycota</taxon>
        <taxon>Agaricomycotina</taxon>
        <taxon>Tremellomycetes</taxon>
        <taxon>Tremellales</taxon>
        <taxon>Cryptococcaceae</taxon>
        <taxon>Cryptococcus</taxon>
        <taxon>Cryptococcus gattii species complex</taxon>
    </lineage>
</organism>
<gene>
    <name evidence="1" type="ORF">IAS62_006368</name>
</gene>
<reference evidence="1 2" key="1">
    <citation type="submission" date="2024-01" db="EMBL/GenBank/DDBJ databases">
        <title>Comparative genomics of Cryptococcus and Kwoniella reveals pathogenesis evolution and contrasting modes of karyotype evolution via chromosome fusion or intercentromeric recombination.</title>
        <authorList>
            <person name="Coelho M.A."/>
            <person name="David-Palma M."/>
            <person name="Shea T."/>
            <person name="Bowers K."/>
            <person name="McGinley-Smith S."/>
            <person name="Mohammad A.W."/>
            <person name="Gnirke A."/>
            <person name="Yurkov A.M."/>
            <person name="Nowrousian M."/>
            <person name="Sun S."/>
            <person name="Cuomo C.A."/>
            <person name="Heitman J."/>
        </authorList>
    </citation>
    <scope>NUCLEOTIDE SEQUENCE [LARGE SCALE GENOMIC DNA]</scope>
    <source>
        <strain evidence="1 2">7685027</strain>
    </source>
</reference>
<protein>
    <submittedName>
        <fullName evidence="1">Uncharacterized protein</fullName>
    </submittedName>
</protein>
<dbReference type="EMBL" id="CP143818">
    <property type="protein sequence ID" value="WVO24984.1"/>
    <property type="molecule type" value="Genomic_DNA"/>
</dbReference>
<sequence length="213" mass="24402">MLHSITTVLMTALWRDLPFSPKSCLNLSAVTMALSSRYIQRQYLLANKLFWISTLAEADVAFVRAEILSHLAVFTAILLSVFEFSPLTKDHSSYLSWLRLFILWLPLFQTSIPCKDELLFPQSWTSMVPQRGDEANVKRLQREASCDKPEGFWMKAYEYVKKHDEAVGASGEGSLINVWEERFARRGSRNVKHQGWSVVAPSDENCFVDTCFL</sequence>
<dbReference type="GeneID" id="89993136"/>